<evidence type="ECO:0000313" key="3">
    <source>
        <dbReference type="Proteomes" id="UP000291097"/>
    </source>
</evidence>
<keyword evidence="1" id="KW-1133">Transmembrane helix</keyword>
<comment type="caution">
    <text evidence="2">The sequence shown here is derived from an EMBL/GenBank/DDBJ whole genome shotgun (WGS) entry which is preliminary data.</text>
</comment>
<keyword evidence="1" id="KW-0472">Membrane</keyword>
<dbReference type="AlphaFoldDB" id="A0A482YHG2"/>
<keyword evidence="1" id="KW-0812">Transmembrane</keyword>
<proteinExistence type="predicted"/>
<dbReference type="Proteomes" id="UP000291097">
    <property type="component" value="Unassembled WGS sequence"/>
</dbReference>
<protein>
    <submittedName>
        <fullName evidence="2">Uncharacterized protein</fullName>
    </submittedName>
</protein>
<feature type="transmembrane region" description="Helical" evidence="1">
    <location>
        <begin position="30"/>
        <end position="48"/>
    </location>
</feature>
<accession>A0A482YHG2</accession>
<organism evidence="2 3">
    <name type="scientific">Natrinema hispanicum</name>
    <dbReference type="NCBI Taxonomy" id="392421"/>
    <lineage>
        <taxon>Archaea</taxon>
        <taxon>Methanobacteriati</taxon>
        <taxon>Methanobacteriota</taxon>
        <taxon>Stenosarchaea group</taxon>
        <taxon>Halobacteria</taxon>
        <taxon>Halobacteriales</taxon>
        <taxon>Natrialbaceae</taxon>
        <taxon>Natrinema</taxon>
    </lineage>
</organism>
<dbReference type="EMBL" id="SHMP01000001">
    <property type="protein sequence ID" value="RZV12620.1"/>
    <property type="molecule type" value="Genomic_DNA"/>
</dbReference>
<dbReference type="OrthoDB" id="195291at2157"/>
<reference evidence="2 3" key="1">
    <citation type="submission" date="2019-02" db="EMBL/GenBank/DDBJ databases">
        <title>Genomic Encyclopedia of Archaeal and Bacterial Type Strains, Phase II (KMG-II): from individual species to whole genera.</title>
        <authorList>
            <person name="Goeker M."/>
        </authorList>
    </citation>
    <scope>NUCLEOTIDE SEQUENCE [LARGE SCALE GENOMIC DNA]</scope>
    <source>
        <strain evidence="2 3">DSM 18328</strain>
    </source>
</reference>
<gene>
    <name evidence="2" type="ORF">BDK88_0038</name>
</gene>
<evidence type="ECO:0000256" key="1">
    <source>
        <dbReference type="SAM" id="Phobius"/>
    </source>
</evidence>
<name>A0A482YHG2_9EURY</name>
<dbReference type="RefSeq" id="WP_130498628.1">
    <property type="nucleotide sequence ID" value="NZ_SHMP01000001.1"/>
</dbReference>
<evidence type="ECO:0000313" key="2">
    <source>
        <dbReference type="EMBL" id="RZV12620.1"/>
    </source>
</evidence>
<feature type="transmembrane region" description="Helical" evidence="1">
    <location>
        <begin position="54"/>
        <end position="74"/>
    </location>
</feature>
<sequence>MQSLLSDLLKTIFVDPLIEYFYHDLTLKRIVTRLISGVALLVGGYLALLESPPLSYAGWILVIPASLFVVYDTLTVNRHTRS</sequence>